<proteinExistence type="predicted"/>
<name>A0ACB9DSZ9_CICIN</name>
<sequence length="323" mass="35019">MISFASFCVIFTILFTKIPSVKSQSLPPNGELSFSPRLLDSVLQDYAFRAFSRHRPRTGVVYDGNVPSNLTGCTVSAVRLRSGSLRKRGFHGYKEFDIPKGILENPYVERVILVYHYLGNWSSVYYPLPGYSFLTPVVGLLAYNAVNLTAKGLPELDLRVSENPILIKFENLGVWPDGVLPKCVFFDLFGGVEFDRLLNGSICSSVTQGHFGIVVEERMPAPVPAPPKMPEYPIAGGEGSGGGGGRKKGWWVGGSVAGGVLLAALLVVLVLWVRWCSGRKRIGKMKDAAEGGAPLTVAAVGRAKVPVAMGTRTKPILENEYVS</sequence>
<gene>
    <name evidence="1" type="ORF">L2E82_20395</name>
</gene>
<evidence type="ECO:0000313" key="2">
    <source>
        <dbReference type="Proteomes" id="UP001055811"/>
    </source>
</evidence>
<keyword evidence="2" id="KW-1185">Reference proteome</keyword>
<dbReference type="EMBL" id="CM042012">
    <property type="protein sequence ID" value="KAI3749779.1"/>
    <property type="molecule type" value="Genomic_DNA"/>
</dbReference>
<dbReference type="Proteomes" id="UP001055811">
    <property type="component" value="Linkage Group LG04"/>
</dbReference>
<evidence type="ECO:0000313" key="1">
    <source>
        <dbReference type="EMBL" id="KAI3749779.1"/>
    </source>
</evidence>
<comment type="caution">
    <text evidence="1">The sequence shown here is derived from an EMBL/GenBank/DDBJ whole genome shotgun (WGS) entry which is preliminary data.</text>
</comment>
<reference evidence="1 2" key="2">
    <citation type="journal article" date="2022" name="Mol. Ecol. Resour.">
        <title>The genomes of chicory, endive, great burdock and yacon provide insights into Asteraceae paleo-polyploidization history and plant inulin production.</title>
        <authorList>
            <person name="Fan W."/>
            <person name="Wang S."/>
            <person name="Wang H."/>
            <person name="Wang A."/>
            <person name="Jiang F."/>
            <person name="Liu H."/>
            <person name="Zhao H."/>
            <person name="Xu D."/>
            <person name="Zhang Y."/>
        </authorList>
    </citation>
    <scope>NUCLEOTIDE SEQUENCE [LARGE SCALE GENOMIC DNA]</scope>
    <source>
        <strain evidence="2">cv. Punajuju</strain>
        <tissue evidence="1">Leaves</tissue>
    </source>
</reference>
<accession>A0ACB9DSZ9</accession>
<protein>
    <submittedName>
        <fullName evidence="1">Uncharacterized protein</fullName>
    </submittedName>
</protein>
<organism evidence="1 2">
    <name type="scientific">Cichorium intybus</name>
    <name type="common">Chicory</name>
    <dbReference type="NCBI Taxonomy" id="13427"/>
    <lineage>
        <taxon>Eukaryota</taxon>
        <taxon>Viridiplantae</taxon>
        <taxon>Streptophyta</taxon>
        <taxon>Embryophyta</taxon>
        <taxon>Tracheophyta</taxon>
        <taxon>Spermatophyta</taxon>
        <taxon>Magnoliopsida</taxon>
        <taxon>eudicotyledons</taxon>
        <taxon>Gunneridae</taxon>
        <taxon>Pentapetalae</taxon>
        <taxon>asterids</taxon>
        <taxon>campanulids</taxon>
        <taxon>Asterales</taxon>
        <taxon>Asteraceae</taxon>
        <taxon>Cichorioideae</taxon>
        <taxon>Cichorieae</taxon>
        <taxon>Cichoriinae</taxon>
        <taxon>Cichorium</taxon>
    </lineage>
</organism>
<reference evidence="2" key="1">
    <citation type="journal article" date="2022" name="Mol. Ecol. Resour.">
        <title>The genomes of chicory, endive, great burdock and yacon provide insights into Asteraceae palaeo-polyploidization history and plant inulin production.</title>
        <authorList>
            <person name="Fan W."/>
            <person name="Wang S."/>
            <person name="Wang H."/>
            <person name="Wang A."/>
            <person name="Jiang F."/>
            <person name="Liu H."/>
            <person name="Zhao H."/>
            <person name="Xu D."/>
            <person name="Zhang Y."/>
        </authorList>
    </citation>
    <scope>NUCLEOTIDE SEQUENCE [LARGE SCALE GENOMIC DNA]</scope>
    <source>
        <strain evidence="2">cv. Punajuju</strain>
    </source>
</reference>